<evidence type="ECO:0000313" key="9">
    <source>
        <dbReference type="Proteomes" id="UP000694427"/>
    </source>
</evidence>
<reference evidence="8" key="2">
    <citation type="submission" date="2025-09" db="UniProtKB">
        <authorList>
            <consortium name="Ensembl"/>
        </authorList>
    </citation>
    <scope>IDENTIFICATION</scope>
</reference>
<organism evidence="8 9">
    <name type="scientific">Cyprinus carpio</name>
    <name type="common">Common carp</name>
    <dbReference type="NCBI Taxonomy" id="7962"/>
    <lineage>
        <taxon>Eukaryota</taxon>
        <taxon>Metazoa</taxon>
        <taxon>Chordata</taxon>
        <taxon>Craniata</taxon>
        <taxon>Vertebrata</taxon>
        <taxon>Euteleostomi</taxon>
        <taxon>Actinopterygii</taxon>
        <taxon>Neopterygii</taxon>
        <taxon>Teleostei</taxon>
        <taxon>Ostariophysi</taxon>
        <taxon>Cypriniformes</taxon>
        <taxon>Cyprinidae</taxon>
        <taxon>Cyprininae</taxon>
        <taxon>Cyprinus</taxon>
    </lineage>
</organism>
<keyword evidence="1 6" id="KW-0732">Signal</keyword>
<feature type="signal peptide" evidence="6">
    <location>
        <begin position="1"/>
        <end position="15"/>
    </location>
</feature>
<feature type="chain" id="PRO_5034086750" evidence="6">
    <location>
        <begin position="16"/>
        <end position="139"/>
    </location>
</feature>
<evidence type="ECO:0000313" key="8">
    <source>
        <dbReference type="Ensembl" id="ENSCCRP00010037537.1"/>
    </source>
</evidence>
<protein>
    <submittedName>
        <fullName evidence="8">Si:ch211-106g8.20</fullName>
    </submittedName>
</protein>
<name>A0A8C1JWC3_CYPCA</name>
<proteinExistence type="predicted"/>
<dbReference type="SUPFAM" id="SSF48726">
    <property type="entry name" value="Immunoglobulin"/>
    <property type="match status" value="1"/>
</dbReference>
<keyword evidence="9" id="KW-1185">Reference proteome</keyword>
<dbReference type="SMART" id="SM00409">
    <property type="entry name" value="IG"/>
    <property type="match status" value="1"/>
</dbReference>
<evidence type="ECO:0000256" key="3">
    <source>
        <dbReference type="ARBA" id="ARBA00023170"/>
    </source>
</evidence>
<keyword evidence="2" id="KW-1064">Adaptive immunity</keyword>
<dbReference type="Gene3D" id="2.60.40.10">
    <property type="entry name" value="Immunoglobulins"/>
    <property type="match status" value="1"/>
</dbReference>
<evidence type="ECO:0000256" key="1">
    <source>
        <dbReference type="ARBA" id="ARBA00022729"/>
    </source>
</evidence>
<dbReference type="SMART" id="SM00406">
    <property type="entry name" value="IGv"/>
    <property type="match status" value="1"/>
</dbReference>
<evidence type="ECO:0000256" key="4">
    <source>
        <dbReference type="ARBA" id="ARBA00023319"/>
    </source>
</evidence>
<dbReference type="PANTHER" id="PTHR19367">
    <property type="entry name" value="T-CELL RECEPTOR ALPHA CHAIN V REGION"/>
    <property type="match status" value="1"/>
</dbReference>
<evidence type="ECO:0000256" key="2">
    <source>
        <dbReference type="ARBA" id="ARBA00023130"/>
    </source>
</evidence>
<evidence type="ECO:0000256" key="5">
    <source>
        <dbReference type="ARBA" id="ARBA00043266"/>
    </source>
</evidence>
<sequence>MGMLLFSVLITILDEHPTKKNYTEKHVLEGGKVTLSCNHVRANIRSWQWYKQYPNTAPEFILEAFENLGPENKDPKDSKEKKQVNLTISSAEVTDSAVYYCALRPTVIESPETLYKNPDFSLMILYSAVKTFCVCVLLQ</sequence>
<dbReference type="PROSITE" id="PS50835">
    <property type="entry name" value="IG_LIKE"/>
    <property type="match status" value="1"/>
</dbReference>
<dbReference type="GO" id="GO:0042101">
    <property type="term" value="C:T cell receptor complex"/>
    <property type="evidence" value="ECO:0007669"/>
    <property type="project" value="UniProtKB-KW"/>
</dbReference>
<dbReference type="Pfam" id="PF07686">
    <property type="entry name" value="V-set"/>
    <property type="match status" value="1"/>
</dbReference>
<accession>A0A8C1JWC3</accession>
<feature type="domain" description="Ig-like" evidence="7">
    <location>
        <begin position="17"/>
        <end position="115"/>
    </location>
</feature>
<evidence type="ECO:0000259" key="7">
    <source>
        <dbReference type="PROSITE" id="PS50835"/>
    </source>
</evidence>
<keyword evidence="4" id="KW-0393">Immunoglobulin domain</keyword>
<dbReference type="InterPro" id="IPR036179">
    <property type="entry name" value="Ig-like_dom_sf"/>
</dbReference>
<dbReference type="InterPro" id="IPR013106">
    <property type="entry name" value="Ig_V-set"/>
</dbReference>
<dbReference type="InterPro" id="IPR003599">
    <property type="entry name" value="Ig_sub"/>
</dbReference>
<dbReference type="AlphaFoldDB" id="A0A8C1JWC3"/>
<keyword evidence="5" id="KW-1279">T cell receptor</keyword>
<dbReference type="PANTHER" id="PTHR19367:SF18">
    <property type="entry name" value="T CELL RECEPTOR ALPHA VARIABLE 16"/>
    <property type="match status" value="1"/>
</dbReference>
<dbReference type="InterPro" id="IPR051287">
    <property type="entry name" value="TCR_variable_region"/>
</dbReference>
<keyword evidence="5" id="KW-0391">Immunity</keyword>
<dbReference type="Ensembl" id="ENSCCRT00010041230.1">
    <property type="protein sequence ID" value="ENSCCRP00010037537.1"/>
    <property type="gene ID" value="ENSCCRG00010016028.1"/>
</dbReference>
<dbReference type="InterPro" id="IPR007110">
    <property type="entry name" value="Ig-like_dom"/>
</dbReference>
<reference evidence="8" key="1">
    <citation type="submission" date="2025-08" db="UniProtKB">
        <authorList>
            <consortium name="Ensembl"/>
        </authorList>
    </citation>
    <scope>IDENTIFICATION</scope>
</reference>
<dbReference type="Proteomes" id="UP000694427">
    <property type="component" value="Unplaced"/>
</dbReference>
<dbReference type="InterPro" id="IPR013783">
    <property type="entry name" value="Ig-like_fold"/>
</dbReference>
<dbReference type="GO" id="GO:0002250">
    <property type="term" value="P:adaptive immune response"/>
    <property type="evidence" value="ECO:0007669"/>
    <property type="project" value="UniProtKB-KW"/>
</dbReference>
<evidence type="ECO:0000256" key="6">
    <source>
        <dbReference type="SAM" id="SignalP"/>
    </source>
</evidence>
<keyword evidence="3" id="KW-0675">Receptor</keyword>